<gene>
    <name evidence="8" type="ORF">K435DRAFT_829379</name>
</gene>
<comment type="subcellular location">
    <subcellularLocation>
        <location evidence="1">Mitochondrion</location>
    </subcellularLocation>
</comment>
<dbReference type="InterPro" id="IPR013870">
    <property type="entry name" value="Ribosomal_mL54"/>
</dbReference>
<protein>
    <recommendedName>
        <fullName evidence="7">Large ribosomal subunit protein mL54</fullName>
    </recommendedName>
</protein>
<proteinExistence type="inferred from homology"/>
<sequence>MFLSQSLRHARRQAWVVCRARTYATKETPEPSSSKNATATTPKSCCSADTVLEGLNYLKGQPPVLAKPDEEYPDWLWTVTKPKVIPDDGPGGKLERYNRRLENKQRIKERNFMQTQ</sequence>
<comment type="similarity">
    <text evidence="6">Belongs to the mitochondrion-specific ribosomal protein mL54 family.</text>
</comment>
<name>A0A4S8LXG7_DENBC</name>
<dbReference type="Pfam" id="PF08561">
    <property type="entry name" value="Ribosomal_L37"/>
    <property type="match status" value="1"/>
</dbReference>
<reference evidence="8 9" key="1">
    <citation type="journal article" date="2019" name="Nat. Ecol. Evol.">
        <title>Megaphylogeny resolves global patterns of mushroom evolution.</title>
        <authorList>
            <person name="Varga T."/>
            <person name="Krizsan K."/>
            <person name="Foldi C."/>
            <person name="Dima B."/>
            <person name="Sanchez-Garcia M."/>
            <person name="Sanchez-Ramirez S."/>
            <person name="Szollosi G.J."/>
            <person name="Szarkandi J.G."/>
            <person name="Papp V."/>
            <person name="Albert L."/>
            <person name="Andreopoulos W."/>
            <person name="Angelini C."/>
            <person name="Antonin V."/>
            <person name="Barry K.W."/>
            <person name="Bougher N.L."/>
            <person name="Buchanan P."/>
            <person name="Buyck B."/>
            <person name="Bense V."/>
            <person name="Catcheside P."/>
            <person name="Chovatia M."/>
            <person name="Cooper J."/>
            <person name="Damon W."/>
            <person name="Desjardin D."/>
            <person name="Finy P."/>
            <person name="Geml J."/>
            <person name="Haridas S."/>
            <person name="Hughes K."/>
            <person name="Justo A."/>
            <person name="Karasinski D."/>
            <person name="Kautmanova I."/>
            <person name="Kiss B."/>
            <person name="Kocsube S."/>
            <person name="Kotiranta H."/>
            <person name="LaButti K.M."/>
            <person name="Lechner B.E."/>
            <person name="Liimatainen K."/>
            <person name="Lipzen A."/>
            <person name="Lukacs Z."/>
            <person name="Mihaltcheva S."/>
            <person name="Morgado L.N."/>
            <person name="Niskanen T."/>
            <person name="Noordeloos M.E."/>
            <person name="Ohm R.A."/>
            <person name="Ortiz-Santana B."/>
            <person name="Ovrebo C."/>
            <person name="Racz N."/>
            <person name="Riley R."/>
            <person name="Savchenko A."/>
            <person name="Shiryaev A."/>
            <person name="Soop K."/>
            <person name="Spirin V."/>
            <person name="Szebenyi C."/>
            <person name="Tomsovsky M."/>
            <person name="Tulloss R.E."/>
            <person name="Uehling J."/>
            <person name="Grigoriev I.V."/>
            <person name="Vagvolgyi C."/>
            <person name="Papp T."/>
            <person name="Martin F.M."/>
            <person name="Miettinen O."/>
            <person name="Hibbett D.S."/>
            <person name="Nagy L.G."/>
        </authorList>
    </citation>
    <scope>NUCLEOTIDE SEQUENCE [LARGE SCALE GENOMIC DNA]</scope>
    <source>
        <strain evidence="8 9">CBS 962.96</strain>
    </source>
</reference>
<evidence type="ECO:0000256" key="5">
    <source>
        <dbReference type="ARBA" id="ARBA00023274"/>
    </source>
</evidence>
<dbReference type="GO" id="GO:0003735">
    <property type="term" value="F:structural constituent of ribosome"/>
    <property type="evidence" value="ECO:0007669"/>
    <property type="project" value="TreeGrafter"/>
</dbReference>
<dbReference type="OrthoDB" id="10252718at2759"/>
<evidence type="ECO:0000256" key="3">
    <source>
        <dbReference type="ARBA" id="ARBA00022980"/>
    </source>
</evidence>
<keyword evidence="4" id="KW-0496">Mitochondrion</keyword>
<dbReference type="PANTHER" id="PTHR28595">
    <property type="entry name" value="39S RIBOSOMAL PROTEIN L54, MITOCHONDRIAL"/>
    <property type="match status" value="1"/>
</dbReference>
<keyword evidence="2" id="KW-0809">Transit peptide</keyword>
<keyword evidence="5" id="KW-0687">Ribonucleoprotein</keyword>
<keyword evidence="9" id="KW-1185">Reference proteome</keyword>
<evidence type="ECO:0000256" key="1">
    <source>
        <dbReference type="ARBA" id="ARBA00004173"/>
    </source>
</evidence>
<dbReference type="AlphaFoldDB" id="A0A4S8LXG7"/>
<dbReference type="Proteomes" id="UP000297245">
    <property type="component" value="Unassembled WGS sequence"/>
</dbReference>
<dbReference type="EMBL" id="ML179237">
    <property type="protein sequence ID" value="THU93893.1"/>
    <property type="molecule type" value="Genomic_DNA"/>
</dbReference>
<evidence type="ECO:0000313" key="9">
    <source>
        <dbReference type="Proteomes" id="UP000297245"/>
    </source>
</evidence>
<evidence type="ECO:0000256" key="6">
    <source>
        <dbReference type="ARBA" id="ARBA00033752"/>
    </source>
</evidence>
<keyword evidence="3" id="KW-0689">Ribosomal protein</keyword>
<accession>A0A4S8LXG7</accession>
<evidence type="ECO:0000256" key="2">
    <source>
        <dbReference type="ARBA" id="ARBA00022946"/>
    </source>
</evidence>
<evidence type="ECO:0000256" key="7">
    <source>
        <dbReference type="ARBA" id="ARBA00035179"/>
    </source>
</evidence>
<evidence type="ECO:0000256" key="4">
    <source>
        <dbReference type="ARBA" id="ARBA00023128"/>
    </source>
</evidence>
<organism evidence="8 9">
    <name type="scientific">Dendrothele bispora (strain CBS 962.96)</name>
    <dbReference type="NCBI Taxonomy" id="1314807"/>
    <lineage>
        <taxon>Eukaryota</taxon>
        <taxon>Fungi</taxon>
        <taxon>Dikarya</taxon>
        <taxon>Basidiomycota</taxon>
        <taxon>Agaricomycotina</taxon>
        <taxon>Agaricomycetes</taxon>
        <taxon>Agaricomycetidae</taxon>
        <taxon>Agaricales</taxon>
        <taxon>Agaricales incertae sedis</taxon>
        <taxon>Dendrothele</taxon>
    </lineage>
</organism>
<dbReference type="GO" id="GO:0005762">
    <property type="term" value="C:mitochondrial large ribosomal subunit"/>
    <property type="evidence" value="ECO:0007669"/>
    <property type="project" value="TreeGrafter"/>
</dbReference>
<evidence type="ECO:0000313" key="8">
    <source>
        <dbReference type="EMBL" id="THU93893.1"/>
    </source>
</evidence>
<dbReference type="PANTHER" id="PTHR28595:SF1">
    <property type="entry name" value="LARGE RIBOSOMAL SUBUNIT PROTEIN ML54"/>
    <property type="match status" value="1"/>
</dbReference>